<feature type="region of interest" description="Disordered" evidence="1">
    <location>
        <begin position="419"/>
        <end position="448"/>
    </location>
</feature>
<dbReference type="EMBL" id="AP012338">
    <property type="protein sequence ID" value="BAM04117.1"/>
    <property type="molecule type" value="Genomic_DNA"/>
</dbReference>
<feature type="compositionally biased region" description="Gly residues" evidence="1">
    <location>
        <begin position="351"/>
        <end position="379"/>
    </location>
</feature>
<proteinExistence type="predicted"/>
<dbReference type="STRING" id="1142394.PSMK_19580"/>
<name>I0IFS9_PHYMF</name>
<evidence type="ECO:0000313" key="2">
    <source>
        <dbReference type="EMBL" id="BAM04117.1"/>
    </source>
</evidence>
<evidence type="ECO:0000313" key="3">
    <source>
        <dbReference type="Proteomes" id="UP000007881"/>
    </source>
</evidence>
<protein>
    <submittedName>
        <fullName evidence="2">Uncharacterized protein</fullName>
    </submittedName>
</protein>
<reference evidence="2 3" key="1">
    <citation type="submission" date="2012-02" db="EMBL/GenBank/DDBJ databases">
        <title>Complete genome sequence of Phycisphaera mikurensis NBRC 102666.</title>
        <authorList>
            <person name="Ankai A."/>
            <person name="Hosoyama A."/>
            <person name="Terui Y."/>
            <person name="Sekine M."/>
            <person name="Fukai R."/>
            <person name="Kato Y."/>
            <person name="Nakamura S."/>
            <person name="Yamada-Narita S."/>
            <person name="Kawakoshi A."/>
            <person name="Fukunaga Y."/>
            <person name="Yamazaki S."/>
            <person name="Fujita N."/>
        </authorList>
    </citation>
    <scope>NUCLEOTIDE SEQUENCE [LARGE SCALE GENOMIC DNA]</scope>
    <source>
        <strain evidence="3">NBRC 102666 / KCTC 22515 / FYK2301M01</strain>
    </source>
</reference>
<keyword evidence="3" id="KW-1185">Reference proteome</keyword>
<feature type="compositionally biased region" description="Basic and acidic residues" evidence="1">
    <location>
        <begin position="328"/>
        <end position="350"/>
    </location>
</feature>
<dbReference type="HOGENOM" id="CLU_408745_0_0_0"/>
<dbReference type="KEGG" id="phm:PSMK_19580"/>
<dbReference type="AlphaFoldDB" id="I0IFS9"/>
<accession>I0IFS9</accession>
<feature type="region of interest" description="Disordered" evidence="1">
    <location>
        <begin position="324"/>
        <end position="395"/>
    </location>
</feature>
<gene>
    <name evidence="2" type="ordered locus">PSMK_19580</name>
</gene>
<dbReference type="RefSeq" id="WP_014437335.1">
    <property type="nucleotide sequence ID" value="NC_017080.1"/>
</dbReference>
<organism evidence="2 3">
    <name type="scientific">Phycisphaera mikurensis (strain NBRC 102666 / KCTC 22515 / FYK2301M01)</name>
    <dbReference type="NCBI Taxonomy" id="1142394"/>
    <lineage>
        <taxon>Bacteria</taxon>
        <taxon>Pseudomonadati</taxon>
        <taxon>Planctomycetota</taxon>
        <taxon>Phycisphaerae</taxon>
        <taxon>Phycisphaerales</taxon>
        <taxon>Phycisphaeraceae</taxon>
        <taxon>Phycisphaera</taxon>
    </lineage>
</organism>
<feature type="compositionally biased region" description="Gly residues" evidence="1">
    <location>
        <begin position="425"/>
        <end position="448"/>
    </location>
</feature>
<sequence length="672" mass="72435">MAARQAGFFVKHTEKIILAVAAAFALLLVAIAWLGVFGSPASTRINGVVVTPENVQDIVNAEADRLRSKLDETEPGVPEVQIPNYAEDFSSRIAAPILAGDPRLVSGGLDRAGLTAATFVLQQNSFPAYFLPTPPVPTDVTLKAGTAVLADPASEGDAAARERLVELRNRLDIREPGDFQFVSVMGRFPLQSWSERLEGQDPEGSRQPIPENVWRPRLGLAAVYLLRQRQDARTGAWGEPERVEVLPGQPGFLPGEPTGIEDLPQAQAAVAFLQAQQSDVAQVPFPATAHQPWTPPSGRDRVFTPEERERLAELEEDIEQLKSSIAREQGRDEPTSQPERRRPQRPERNRGGGGFGGGFAGGGFDGGFGGGPDFGGGPPRGVDRGGPSAGSDPDQRRIQRFQDELAEKQAELNDLLGVDEDLSVPGGGFPGSGGFPGGGGFDGGFGGGFDGGGFPGNMDGFAGSRGGAGTGLGTAEAAGPEEVVIWAHDLTAQPGETYRYKLLAAPINPLFRYSRVADEQREENRDRLAIAPSAEEVEGLEWTPPVTLNPLADFFFLSGNAEQDRANIEVWKVYDGLWQVATFEENPGNGIGGTETLDVRGRRQRVDLSTGALLLDIDVLQAIDRNPDTRMVYENPDGTIRSRMRQDDQESERRRLLQDRLQTQQEQLGLAG</sequence>
<evidence type="ECO:0000256" key="1">
    <source>
        <dbReference type="SAM" id="MobiDB-lite"/>
    </source>
</evidence>
<dbReference type="Proteomes" id="UP000007881">
    <property type="component" value="Chromosome"/>
</dbReference>